<proteinExistence type="predicted"/>
<dbReference type="RefSeq" id="WP_237890721.1">
    <property type="nucleotide sequence ID" value="NZ_JAKLTY010000011.1"/>
</dbReference>
<reference evidence="2" key="1">
    <citation type="submission" date="2022-01" db="EMBL/GenBank/DDBJ databases">
        <title>Genome sequnece data of strain Bradyrhizobium sp. nov.</title>
        <authorList>
            <person name="Zhang J."/>
        </authorList>
    </citation>
    <scope>NUCLEOTIDE SEQUENCE</scope>
    <source>
        <strain evidence="2">WYCCWR 13023</strain>
    </source>
</reference>
<gene>
    <name evidence="2" type="ORF">L6654_19510</name>
</gene>
<evidence type="ECO:0000313" key="3">
    <source>
        <dbReference type="Proteomes" id="UP001139054"/>
    </source>
</evidence>
<sequence>MGFVKKLKRKTQKPKNEWVRRGELARKREERQTERLQAEEKGWKDFVTRYPDVAENILRVREKAAEGYQCPRSDYGVEWHSYDIFKLALNLADGRREILKELDAIFSKTSISDGYLALARACSVPNFDTKRLSKMSCIISMAVKKKLPLEDFEEFRLNSAR</sequence>
<name>A0A9X1RC15_9BRAD</name>
<dbReference type="EMBL" id="JAKLTY010000011">
    <property type="protein sequence ID" value="MCG2628827.1"/>
    <property type="molecule type" value="Genomic_DNA"/>
</dbReference>
<dbReference type="AlphaFoldDB" id="A0A9X1RC15"/>
<dbReference type="Proteomes" id="UP001139054">
    <property type="component" value="Unassembled WGS sequence"/>
</dbReference>
<protein>
    <submittedName>
        <fullName evidence="2">Uncharacterized protein</fullName>
    </submittedName>
</protein>
<accession>A0A9X1RC15</accession>
<organism evidence="2 3">
    <name type="scientific">Bradyrhizobium zhengyangense</name>
    <dbReference type="NCBI Taxonomy" id="2911009"/>
    <lineage>
        <taxon>Bacteria</taxon>
        <taxon>Pseudomonadati</taxon>
        <taxon>Pseudomonadota</taxon>
        <taxon>Alphaproteobacteria</taxon>
        <taxon>Hyphomicrobiales</taxon>
        <taxon>Nitrobacteraceae</taxon>
        <taxon>Bradyrhizobium</taxon>
    </lineage>
</organism>
<comment type="caution">
    <text evidence="2">The sequence shown here is derived from an EMBL/GenBank/DDBJ whole genome shotgun (WGS) entry which is preliminary data.</text>
</comment>
<evidence type="ECO:0000256" key="1">
    <source>
        <dbReference type="SAM" id="MobiDB-lite"/>
    </source>
</evidence>
<feature type="compositionally biased region" description="Basic residues" evidence="1">
    <location>
        <begin position="1"/>
        <end position="13"/>
    </location>
</feature>
<feature type="region of interest" description="Disordered" evidence="1">
    <location>
        <begin position="1"/>
        <end position="21"/>
    </location>
</feature>
<evidence type="ECO:0000313" key="2">
    <source>
        <dbReference type="EMBL" id="MCG2628827.1"/>
    </source>
</evidence>